<organism evidence="6">
    <name type="scientific">marine metagenome</name>
    <dbReference type="NCBI Taxonomy" id="408172"/>
    <lineage>
        <taxon>unclassified sequences</taxon>
        <taxon>metagenomes</taxon>
        <taxon>ecological metagenomes</taxon>
    </lineage>
</organism>
<evidence type="ECO:0000259" key="5">
    <source>
        <dbReference type="SMART" id="SM00563"/>
    </source>
</evidence>
<feature type="transmembrane region" description="Helical" evidence="4">
    <location>
        <begin position="38"/>
        <end position="59"/>
    </location>
</feature>
<dbReference type="InterPro" id="IPR002123">
    <property type="entry name" value="Plipid/glycerol_acylTrfase"/>
</dbReference>
<dbReference type="GO" id="GO:0006654">
    <property type="term" value="P:phosphatidic acid biosynthetic process"/>
    <property type="evidence" value="ECO:0007669"/>
    <property type="project" value="TreeGrafter"/>
</dbReference>
<keyword evidence="2" id="KW-0808">Transferase</keyword>
<sequence length="217" mass="23641">LVARARTLLVAVILSAYLFIFGPPALLVAWLVGSTRMIFVLTVLGVRFGLWAAGVRISVHGLDHLDDGRNYLFMPNHTSNVDPPVVVAALGRDVSMMGKAALFRIPVLGWLFRFVGFVPIAREDRAAAIDSVEQATTLLQQGMDFVIFPEGTRSRDGKLLPLKKGPFFMAQQSRVPVVPVRVRGTQDVMPKGGKVIYSGLVDVEVCLPIEVTSLDGD</sequence>
<dbReference type="PANTHER" id="PTHR10434">
    <property type="entry name" value="1-ACYL-SN-GLYCEROL-3-PHOSPHATE ACYLTRANSFERASE"/>
    <property type="match status" value="1"/>
</dbReference>
<evidence type="ECO:0000256" key="1">
    <source>
        <dbReference type="ARBA" id="ARBA00008655"/>
    </source>
</evidence>
<dbReference type="AlphaFoldDB" id="A0A381UMP1"/>
<feature type="domain" description="Phospholipid/glycerol acyltransferase" evidence="5">
    <location>
        <begin position="71"/>
        <end position="185"/>
    </location>
</feature>
<keyword evidence="4" id="KW-0812">Transmembrane</keyword>
<dbReference type="Pfam" id="PF01553">
    <property type="entry name" value="Acyltransferase"/>
    <property type="match status" value="1"/>
</dbReference>
<gene>
    <name evidence="6" type="ORF">METZ01_LOCUS81461</name>
</gene>
<dbReference type="PANTHER" id="PTHR10434:SF66">
    <property type="entry name" value="PHOSPHOLIPID_GLYCEROL ACYLTRANSFERASE DOMAIN-CONTAINING PROTEIN"/>
    <property type="match status" value="1"/>
</dbReference>
<dbReference type="InterPro" id="IPR004552">
    <property type="entry name" value="AGP_acyltrans"/>
</dbReference>
<evidence type="ECO:0000256" key="4">
    <source>
        <dbReference type="SAM" id="Phobius"/>
    </source>
</evidence>
<dbReference type="SUPFAM" id="SSF69593">
    <property type="entry name" value="Glycerol-3-phosphate (1)-acyltransferase"/>
    <property type="match status" value="1"/>
</dbReference>
<evidence type="ECO:0000256" key="3">
    <source>
        <dbReference type="ARBA" id="ARBA00023315"/>
    </source>
</evidence>
<feature type="transmembrane region" description="Helical" evidence="4">
    <location>
        <begin position="101"/>
        <end position="121"/>
    </location>
</feature>
<dbReference type="GO" id="GO:0003841">
    <property type="term" value="F:1-acylglycerol-3-phosphate O-acyltransferase activity"/>
    <property type="evidence" value="ECO:0007669"/>
    <property type="project" value="InterPro"/>
</dbReference>
<dbReference type="EMBL" id="UINC01006613">
    <property type="protein sequence ID" value="SVA28607.1"/>
    <property type="molecule type" value="Genomic_DNA"/>
</dbReference>
<dbReference type="CDD" id="cd07989">
    <property type="entry name" value="LPLAT_AGPAT-like"/>
    <property type="match status" value="1"/>
</dbReference>
<feature type="non-terminal residue" evidence="6">
    <location>
        <position position="1"/>
    </location>
</feature>
<dbReference type="NCBIfam" id="TIGR00530">
    <property type="entry name" value="AGP_acyltrn"/>
    <property type="match status" value="1"/>
</dbReference>
<keyword evidence="3" id="KW-0012">Acyltransferase</keyword>
<evidence type="ECO:0000313" key="6">
    <source>
        <dbReference type="EMBL" id="SVA28607.1"/>
    </source>
</evidence>
<feature type="transmembrane region" description="Helical" evidence="4">
    <location>
        <begin position="7"/>
        <end position="32"/>
    </location>
</feature>
<protein>
    <recommendedName>
        <fullName evidence="5">Phospholipid/glycerol acyltransferase domain-containing protein</fullName>
    </recommendedName>
</protein>
<keyword evidence="4" id="KW-1133">Transmembrane helix</keyword>
<dbReference type="SMART" id="SM00563">
    <property type="entry name" value="PlsC"/>
    <property type="match status" value="1"/>
</dbReference>
<evidence type="ECO:0000256" key="2">
    <source>
        <dbReference type="ARBA" id="ARBA00022679"/>
    </source>
</evidence>
<reference evidence="6" key="1">
    <citation type="submission" date="2018-05" db="EMBL/GenBank/DDBJ databases">
        <authorList>
            <person name="Lanie J.A."/>
            <person name="Ng W.-L."/>
            <person name="Kazmierczak K.M."/>
            <person name="Andrzejewski T.M."/>
            <person name="Davidsen T.M."/>
            <person name="Wayne K.J."/>
            <person name="Tettelin H."/>
            <person name="Glass J.I."/>
            <person name="Rusch D."/>
            <person name="Podicherti R."/>
            <person name="Tsui H.-C.T."/>
            <person name="Winkler M.E."/>
        </authorList>
    </citation>
    <scope>NUCLEOTIDE SEQUENCE</scope>
</reference>
<proteinExistence type="inferred from homology"/>
<keyword evidence="4" id="KW-0472">Membrane</keyword>
<accession>A0A381UMP1</accession>
<feature type="non-terminal residue" evidence="6">
    <location>
        <position position="217"/>
    </location>
</feature>
<dbReference type="GO" id="GO:0016020">
    <property type="term" value="C:membrane"/>
    <property type="evidence" value="ECO:0007669"/>
    <property type="project" value="InterPro"/>
</dbReference>
<name>A0A381UMP1_9ZZZZ</name>
<comment type="similarity">
    <text evidence="1">Belongs to the 1-acyl-sn-glycerol-3-phosphate acyltransferase family.</text>
</comment>